<gene>
    <name evidence="1" type="ORF">MM415B02174_0001</name>
</gene>
<accession>A0A6M3KW33</accession>
<dbReference type="AlphaFoldDB" id="A0A6M3KW33"/>
<dbReference type="EMBL" id="MT142596">
    <property type="protein sequence ID" value="QJA85791.1"/>
    <property type="molecule type" value="Genomic_DNA"/>
</dbReference>
<reference evidence="1" key="1">
    <citation type="submission" date="2020-03" db="EMBL/GenBank/DDBJ databases">
        <title>The deep terrestrial virosphere.</title>
        <authorList>
            <person name="Holmfeldt K."/>
            <person name="Nilsson E."/>
            <person name="Simone D."/>
            <person name="Lopez-Fernandez M."/>
            <person name="Wu X."/>
            <person name="de Brujin I."/>
            <person name="Lundin D."/>
            <person name="Andersson A."/>
            <person name="Bertilsson S."/>
            <person name="Dopson M."/>
        </authorList>
    </citation>
    <scope>NUCLEOTIDE SEQUENCE</scope>
    <source>
        <strain evidence="1">MM415B02174</strain>
    </source>
</reference>
<protein>
    <submittedName>
        <fullName evidence="1">Uncharacterized protein</fullName>
    </submittedName>
</protein>
<evidence type="ECO:0000313" key="1">
    <source>
        <dbReference type="EMBL" id="QJA85791.1"/>
    </source>
</evidence>
<organism evidence="1">
    <name type="scientific">viral metagenome</name>
    <dbReference type="NCBI Taxonomy" id="1070528"/>
    <lineage>
        <taxon>unclassified sequences</taxon>
        <taxon>metagenomes</taxon>
        <taxon>organismal metagenomes</taxon>
    </lineage>
</organism>
<sequence>MRRRKIKTKHDNEPSIETQNKILTIALGVQKGIGCVPFFSMGIIVTTQAIIVLKLCRIFYLLEGLIK</sequence>
<name>A0A6M3KW33_9ZZZZ</name>
<proteinExistence type="predicted"/>